<gene>
    <name evidence="9" type="ORF">IAC59_03330</name>
</gene>
<comment type="catalytic activity">
    <reaction evidence="1">
        <text>a 2'-deoxyribonucleoside 5'-phosphate + H2O = a 2'-deoxyribonucleoside + phosphate</text>
        <dbReference type="Rhea" id="RHEA:36167"/>
        <dbReference type="ChEBI" id="CHEBI:15377"/>
        <dbReference type="ChEBI" id="CHEBI:18274"/>
        <dbReference type="ChEBI" id="CHEBI:43474"/>
        <dbReference type="ChEBI" id="CHEBI:65317"/>
        <dbReference type="EC" id="3.1.3.89"/>
    </reaction>
</comment>
<sequence length="195" mass="22019">MSDMTKEIEFLAEMDRMKFIMRQTPLHDGSRYENDAEHSWHMALYALVLRGYAPEGCDCERAARMALVHDLVEIDAGDTYAYDAKGYEDKAQRESAAADRIFGMLPEELGAELRGLWEEFEAGQTPTARYACACDRIQPLLLNYQSGGLSWIKHGIRASQVLGRNQIVFDTLPALEPFIRALISDAVKRGWLIDG</sequence>
<dbReference type="InterPro" id="IPR006674">
    <property type="entry name" value="HD_domain"/>
</dbReference>
<evidence type="ECO:0000256" key="4">
    <source>
        <dbReference type="ARBA" id="ARBA00011738"/>
    </source>
</evidence>
<dbReference type="InterPro" id="IPR039356">
    <property type="entry name" value="YfbR/HDDC2"/>
</dbReference>
<comment type="subunit">
    <text evidence="4">Homodimer.</text>
</comment>
<protein>
    <recommendedName>
        <fullName evidence="5">5'-deoxynucleotidase</fullName>
        <ecNumber evidence="5">3.1.3.89</ecNumber>
    </recommendedName>
</protein>
<comment type="cofactor">
    <cofactor evidence="2">
        <name>Mn(2+)</name>
        <dbReference type="ChEBI" id="CHEBI:29035"/>
    </cofactor>
</comment>
<evidence type="ECO:0000256" key="6">
    <source>
        <dbReference type="ARBA" id="ARBA00022723"/>
    </source>
</evidence>
<dbReference type="InterPro" id="IPR003607">
    <property type="entry name" value="HD/PDEase_dom"/>
</dbReference>
<comment type="caution">
    <text evidence="9">The sequence shown here is derived from an EMBL/GenBank/DDBJ whole genome shotgun (WGS) entry which is preliminary data.</text>
</comment>
<evidence type="ECO:0000256" key="5">
    <source>
        <dbReference type="ARBA" id="ARBA00012964"/>
    </source>
</evidence>
<comment type="cofactor">
    <cofactor evidence="3">
        <name>Co(2+)</name>
        <dbReference type="ChEBI" id="CHEBI:48828"/>
    </cofactor>
</comment>
<dbReference type="PANTHER" id="PTHR11845:SF13">
    <property type="entry name" value="5'-DEOXYNUCLEOTIDASE HDDC2"/>
    <property type="match status" value="1"/>
</dbReference>
<evidence type="ECO:0000256" key="1">
    <source>
        <dbReference type="ARBA" id="ARBA00001638"/>
    </source>
</evidence>
<dbReference type="GO" id="GO:0005737">
    <property type="term" value="C:cytoplasm"/>
    <property type="evidence" value="ECO:0007669"/>
    <property type="project" value="TreeGrafter"/>
</dbReference>
<dbReference type="EC" id="3.1.3.89" evidence="5"/>
<dbReference type="GO" id="GO:0046872">
    <property type="term" value="F:metal ion binding"/>
    <property type="evidence" value="ECO:0007669"/>
    <property type="project" value="UniProtKB-KW"/>
</dbReference>
<evidence type="ECO:0000256" key="3">
    <source>
        <dbReference type="ARBA" id="ARBA00001941"/>
    </source>
</evidence>
<dbReference type="PANTHER" id="PTHR11845">
    <property type="entry name" value="5'-DEOXYNUCLEOTIDASE HDDC2"/>
    <property type="match status" value="1"/>
</dbReference>
<evidence type="ECO:0000256" key="2">
    <source>
        <dbReference type="ARBA" id="ARBA00001936"/>
    </source>
</evidence>
<evidence type="ECO:0000256" key="7">
    <source>
        <dbReference type="ARBA" id="ARBA00022801"/>
    </source>
</evidence>
<evidence type="ECO:0000259" key="8">
    <source>
        <dbReference type="SMART" id="SM00471"/>
    </source>
</evidence>
<dbReference type="SUPFAM" id="SSF109604">
    <property type="entry name" value="HD-domain/PDEase-like"/>
    <property type="match status" value="1"/>
</dbReference>
<keyword evidence="7" id="KW-0378">Hydrolase</keyword>
<accession>A0A9D1LQL2</accession>
<dbReference type="SMART" id="SM00471">
    <property type="entry name" value="HDc"/>
    <property type="match status" value="1"/>
</dbReference>
<feature type="domain" description="HD/PDEase" evidence="8">
    <location>
        <begin position="31"/>
        <end position="149"/>
    </location>
</feature>
<proteinExistence type="predicted"/>
<dbReference type="AlphaFoldDB" id="A0A9D1LQL2"/>
<dbReference type="Proteomes" id="UP000824123">
    <property type="component" value="Unassembled WGS sequence"/>
</dbReference>
<dbReference type="Pfam" id="PF13023">
    <property type="entry name" value="HD_3"/>
    <property type="match status" value="1"/>
</dbReference>
<keyword evidence="6" id="KW-0479">Metal-binding</keyword>
<dbReference type="Gene3D" id="1.10.3210.10">
    <property type="entry name" value="Hypothetical protein af1432"/>
    <property type="match status" value="1"/>
</dbReference>
<organism evidence="9 10">
    <name type="scientific">Candidatus Fimadaptatus faecigallinarum</name>
    <dbReference type="NCBI Taxonomy" id="2840814"/>
    <lineage>
        <taxon>Bacteria</taxon>
        <taxon>Bacillati</taxon>
        <taxon>Bacillota</taxon>
        <taxon>Clostridia</taxon>
        <taxon>Eubacteriales</taxon>
        <taxon>Candidatus Fimadaptatus</taxon>
    </lineage>
</organism>
<evidence type="ECO:0000313" key="9">
    <source>
        <dbReference type="EMBL" id="HIU46274.1"/>
    </source>
</evidence>
<name>A0A9D1LQL2_9FIRM</name>
<reference evidence="9" key="2">
    <citation type="journal article" date="2021" name="PeerJ">
        <title>Extensive microbial diversity within the chicken gut microbiome revealed by metagenomics and culture.</title>
        <authorList>
            <person name="Gilroy R."/>
            <person name="Ravi A."/>
            <person name="Getino M."/>
            <person name="Pursley I."/>
            <person name="Horton D.L."/>
            <person name="Alikhan N.F."/>
            <person name="Baker D."/>
            <person name="Gharbi K."/>
            <person name="Hall N."/>
            <person name="Watson M."/>
            <person name="Adriaenssens E.M."/>
            <person name="Foster-Nyarko E."/>
            <person name="Jarju S."/>
            <person name="Secka A."/>
            <person name="Antonio M."/>
            <person name="Oren A."/>
            <person name="Chaudhuri R.R."/>
            <person name="La Ragione R."/>
            <person name="Hildebrand F."/>
            <person name="Pallen M.J."/>
        </authorList>
    </citation>
    <scope>NUCLEOTIDE SEQUENCE</scope>
    <source>
        <strain evidence="9">ChiSxjej2B14-8506</strain>
    </source>
</reference>
<dbReference type="GO" id="GO:0002953">
    <property type="term" value="F:5'-deoxynucleotidase activity"/>
    <property type="evidence" value="ECO:0007669"/>
    <property type="project" value="UniProtKB-EC"/>
</dbReference>
<dbReference type="EMBL" id="DVNK01000025">
    <property type="protein sequence ID" value="HIU46274.1"/>
    <property type="molecule type" value="Genomic_DNA"/>
</dbReference>
<reference evidence="9" key="1">
    <citation type="submission" date="2020-10" db="EMBL/GenBank/DDBJ databases">
        <authorList>
            <person name="Gilroy R."/>
        </authorList>
    </citation>
    <scope>NUCLEOTIDE SEQUENCE</scope>
    <source>
        <strain evidence="9">ChiSxjej2B14-8506</strain>
    </source>
</reference>
<evidence type="ECO:0000313" key="10">
    <source>
        <dbReference type="Proteomes" id="UP000824123"/>
    </source>
</evidence>